<organism evidence="6 7">
    <name type="scientific">Elsinoe ampelina</name>
    <dbReference type="NCBI Taxonomy" id="302913"/>
    <lineage>
        <taxon>Eukaryota</taxon>
        <taxon>Fungi</taxon>
        <taxon>Dikarya</taxon>
        <taxon>Ascomycota</taxon>
        <taxon>Pezizomycotina</taxon>
        <taxon>Dothideomycetes</taxon>
        <taxon>Dothideomycetidae</taxon>
        <taxon>Myriangiales</taxon>
        <taxon>Elsinoaceae</taxon>
        <taxon>Elsinoe</taxon>
    </lineage>
</organism>
<dbReference type="SMART" id="SM00448">
    <property type="entry name" value="REC"/>
    <property type="match status" value="1"/>
</dbReference>
<dbReference type="PROSITE" id="PS50109">
    <property type="entry name" value="HIS_KIN"/>
    <property type="match status" value="1"/>
</dbReference>
<dbReference type="SUPFAM" id="SSF47384">
    <property type="entry name" value="Homodimeric domain of signal transducing histidine kinase"/>
    <property type="match status" value="1"/>
</dbReference>
<name>A0A6A6G0K1_9PEZI</name>
<dbReference type="SUPFAM" id="SSF52172">
    <property type="entry name" value="CheY-like"/>
    <property type="match status" value="2"/>
</dbReference>
<dbReference type="CDD" id="cd17546">
    <property type="entry name" value="REC_hyHK_CKI1_RcsC-like"/>
    <property type="match status" value="1"/>
</dbReference>
<dbReference type="Gene3D" id="3.40.50.2300">
    <property type="match status" value="1"/>
</dbReference>
<evidence type="ECO:0008006" key="8">
    <source>
        <dbReference type="Google" id="ProtNLM"/>
    </source>
</evidence>
<dbReference type="NCBIfam" id="TIGR00229">
    <property type="entry name" value="sensory_box"/>
    <property type="match status" value="1"/>
</dbReference>
<sequence>MDTVNLKTLLDADPRPSFVIDIREPPTNLAHLRPVFVNKSLRSRQDIFRTLTDDEAEGARLRRWANTVKPPSPLDQQEDHIHLGPGNTLWFGYIVEERWKVVQTFQTKSLTIPFDIVTPPAEKNIQELENKDMVPSVTPATRSGLFRAAFDLSDEAVDTFEGLSEHLNIMISFDWSSTCLGPVESWPADLLQLVHVMLLDPAPQCLFMGHDHILIYNVAYAQFSGHRHPSIMGQGIFKAWSEAIELNIDIFSFIDSTGRPYIMNDFNMSIDRHGFLEDIYLRWTTISLKGPLRGYLCAAADETTLKVTARRKAMLTKVSASCRGIRDMTSFWNTVLETLGTNGKDFPFAFVYSKLQQVDSIYNLEGILDSNQPSDLLPATIDLSSCTECFVPVLKEAEQTFSPIPIRETDGTLPECIVQLSTTRGCGDRCAEGIVCPIRRASDNRILGLLVVGLNTRKTFTPDDRGFLQFLMRSLGDLATNTINAQETDRLAQQAATQQQTLIKALATTTNEANQISVKWQRLVKTMEMVDVGFYEFDLEHNLVQANEAFFTMSGYPRDKLNTDRAQIIHPDDVKVCDELWERAIAGEHASAEMRYKFHKGNTPADRDGLDGFWVTVAIVPVTDPKTGEIISISGCVTDIMPQKRRQNDAINRAQSAERLRASEERFHRFASHALCPIMIYDSNRKLQFCNDAYYDLMGFPPGDSRIWEADWATLIVDEDLPEVMEKWLETIRTKKALQLTCRLTKPWTAPDGTKGPTWIVAASYPEINGDGEITGWVGIAFDISQTKWAETVQQKRLEEAVEAKRQQENFIDMTSHEIRNPLGAVVHCADSILASLMDMEGLIKDTTTPLSQRARKQLTDIFDSSFDAVNTIISCSTHQRRIVDDVLTWSKLNSNLLKITPSLVRSSAILQDIRNMFELDAAKVGVDLVVQQAVDGLDILSAEWVMLDPGRLMQILINLVTNAIKFTREESTRRVTVTMGVTSSKPSLDRLPIDFVPSTTPAADMSDSEWGTGAPVHLYFMVEDTGCGLSTEEKSKIFARFSQGSPRTHTKYGGSGLGLYISRELVELQSGEIGFASQAGEGSKFGFFVRGRVATCPDKGVTPVLRSGRLSKTGEGLGQRFSVMVVEDNIVNQAVLSKQLRKLGHEVHVANNGSEALKFIQGSRHWRGDDDPEEKSKADSPLDAIFPASTIEPSAQHRTTARPSDLEIRPVSRSSLPELSIILMDVEMPIMDGLTCAARIRQLQGEGKIQGHIPIIAVSANARSEQVGEALKCGMDDAISKPFRIVDLMPKIERLVG</sequence>
<proteinExistence type="predicted"/>
<dbReference type="CDD" id="cd00130">
    <property type="entry name" value="PAS"/>
    <property type="match status" value="2"/>
</dbReference>
<dbReference type="Gene3D" id="1.10.287.130">
    <property type="match status" value="1"/>
</dbReference>
<dbReference type="EMBL" id="ML992522">
    <property type="protein sequence ID" value="KAF2219000.1"/>
    <property type="molecule type" value="Genomic_DNA"/>
</dbReference>
<dbReference type="InterPro" id="IPR036890">
    <property type="entry name" value="HATPase_C_sf"/>
</dbReference>
<dbReference type="Pfam" id="PF26131">
    <property type="entry name" value="PAS-like"/>
    <property type="match status" value="1"/>
</dbReference>
<dbReference type="InterPro" id="IPR035965">
    <property type="entry name" value="PAS-like_dom_sf"/>
</dbReference>
<dbReference type="GO" id="GO:0000155">
    <property type="term" value="F:phosphorelay sensor kinase activity"/>
    <property type="evidence" value="ECO:0007669"/>
    <property type="project" value="InterPro"/>
</dbReference>
<dbReference type="PRINTS" id="PR00344">
    <property type="entry name" value="BCTRLSENSOR"/>
</dbReference>
<evidence type="ECO:0000259" key="4">
    <source>
        <dbReference type="PROSITE" id="PS50110"/>
    </source>
</evidence>
<dbReference type="Pfam" id="PF00072">
    <property type="entry name" value="Response_reg"/>
    <property type="match status" value="1"/>
</dbReference>
<accession>A0A6A6G0K1</accession>
<dbReference type="SMART" id="SM00388">
    <property type="entry name" value="HisKA"/>
    <property type="match status" value="1"/>
</dbReference>
<evidence type="ECO:0000259" key="5">
    <source>
        <dbReference type="PROSITE" id="PS50112"/>
    </source>
</evidence>
<dbReference type="SMART" id="SM00387">
    <property type="entry name" value="HATPase_c"/>
    <property type="match status" value="1"/>
</dbReference>
<feature type="domain" description="Histidine kinase" evidence="3">
    <location>
        <begin position="814"/>
        <end position="1094"/>
    </location>
</feature>
<dbReference type="PANTHER" id="PTHR43719">
    <property type="entry name" value="TWO-COMPONENT HISTIDINE KINASE"/>
    <property type="match status" value="1"/>
</dbReference>
<dbReference type="InterPro" id="IPR000014">
    <property type="entry name" value="PAS"/>
</dbReference>
<dbReference type="PANTHER" id="PTHR43719:SF30">
    <property type="entry name" value="TWO-COMPONENT SYSTEM RESPONSE REGULATOR"/>
    <property type="match status" value="1"/>
</dbReference>
<dbReference type="PROSITE" id="PS50112">
    <property type="entry name" value="PAS"/>
    <property type="match status" value="1"/>
</dbReference>
<dbReference type="OrthoDB" id="303614at2759"/>
<dbReference type="InterPro" id="IPR036097">
    <property type="entry name" value="HisK_dim/P_sf"/>
</dbReference>
<dbReference type="Pfam" id="PF13426">
    <property type="entry name" value="PAS_9"/>
    <property type="match status" value="2"/>
</dbReference>
<dbReference type="SMART" id="SM00091">
    <property type="entry name" value="PAS"/>
    <property type="match status" value="2"/>
</dbReference>
<feature type="modified residue" description="4-aspartylphosphate" evidence="2">
    <location>
        <position position="1226"/>
    </location>
</feature>
<reference evidence="7" key="1">
    <citation type="journal article" date="2020" name="Stud. Mycol.">
        <title>101 Dothideomycetes genomes: A test case for predicting lifestyles and emergence of pathogens.</title>
        <authorList>
            <person name="Haridas S."/>
            <person name="Albert R."/>
            <person name="Binder M."/>
            <person name="Bloem J."/>
            <person name="LaButti K."/>
            <person name="Salamov A."/>
            <person name="Andreopoulos B."/>
            <person name="Baker S."/>
            <person name="Barry K."/>
            <person name="Bills G."/>
            <person name="Bluhm B."/>
            <person name="Cannon C."/>
            <person name="Castanera R."/>
            <person name="Culley D."/>
            <person name="Daum C."/>
            <person name="Ezra D."/>
            <person name="Gonzalez J."/>
            <person name="Henrissat B."/>
            <person name="Kuo A."/>
            <person name="Liang C."/>
            <person name="Lipzen A."/>
            <person name="Lutzoni F."/>
            <person name="Magnuson J."/>
            <person name="Mondo S."/>
            <person name="Nolan M."/>
            <person name="Ohm R."/>
            <person name="Pangilinan J."/>
            <person name="Park H.-J."/>
            <person name="Ramirez L."/>
            <person name="Alfaro M."/>
            <person name="Sun H."/>
            <person name="Tritt A."/>
            <person name="Yoshinaga Y."/>
            <person name="Zwiers L.-H."/>
            <person name="Turgeon B."/>
            <person name="Goodwin S."/>
            <person name="Spatafora J."/>
            <person name="Crous P."/>
            <person name="Grigoriev I."/>
        </authorList>
    </citation>
    <scope>NUCLEOTIDE SEQUENCE [LARGE SCALE GENOMIC DNA]</scope>
    <source>
        <strain evidence="7">CECT 20119</strain>
    </source>
</reference>
<dbReference type="InterPro" id="IPR003594">
    <property type="entry name" value="HATPase_dom"/>
</dbReference>
<dbReference type="InterPro" id="IPR011006">
    <property type="entry name" value="CheY-like_superfamily"/>
</dbReference>
<evidence type="ECO:0000256" key="1">
    <source>
        <dbReference type="ARBA" id="ARBA00022553"/>
    </source>
</evidence>
<evidence type="ECO:0000259" key="3">
    <source>
        <dbReference type="PROSITE" id="PS50109"/>
    </source>
</evidence>
<keyword evidence="7" id="KW-1185">Reference proteome</keyword>
<dbReference type="InterPro" id="IPR003661">
    <property type="entry name" value="HisK_dim/P_dom"/>
</dbReference>
<dbReference type="InterPro" id="IPR001789">
    <property type="entry name" value="Sig_transdc_resp-reg_receiver"/>
</dbReference>
<dbReference type="Proteomes" id="UP000799538">
    <property type="component" value="Unassembled WGS sequence"/>
</dbReference>
<protein>
    <recommendedName>
        <fullName evidence="8">Histidine kinase</fullName>
    </recommendedName>
</protein>
<dbReference type="Pfam" id="PF02518">
    <property type="entry name" value="HATPase_c"/>
    <property type="match status" value="1"/>
</dbReference>
<gene>
    <name evidence="6" type="ORF">BDZ85DRAFT_61750</name>
</gene>
<dbReference type="SUPFAM" id="SSF55785">
    <property type="entry name" value="PYP-like sensor domain (PAS domain)"/>
    <property type="match status" value="2"/>
</dbReference>
<evidence type="ECO:0000313" key="6">
    <source>
        <dbReference type="EMBL" id="KAF2219000.1"/>
    </source>
</evidence>
<dbReference type="InterPro" id="IPR004358">
    <property type="entry name" value="Sig_transdc_His_kin-like_C"/>
</dbReference>
<dbReference type="InterPro" id="IPR058846">
    <property type="entry name" value="PAS-like"/>
</dbReference>
<feature type="domain" description="PAS" evidence="5">
    <location>
        <begin position="519"/>
        <end position="588"/>
    </location>
</feature>
<dbReference type="SUPFAM" id="SSF55874">
    <property type="entry name" value="ATPase domain of HSP90 chaperone/DNA topoisomerase II/histidine kinase"/>
    <property type="match status" value="1"/>
</dbReference>
<dbReference type="InterPro" id="IPR005467">
    <property type="entry name" value="His_kinase_dom"/>
</dbReference>
<evidence type="ECO:0000256" key="2">
    <source>
        <dbReference type="PROSITE-ProRule" id="PRU00169"/>
    </source>
</evidence>
<feature type="domain" description="Response regulatory" evidence="4">
    <location>
        <begin position="1123"/>
        <end position="1297"/>
    </location>
</feature>
<dbReference type="Gene3D" id="3.30.565.10">
    <property type="entry name" value="Histidine kinase-like ATPase, C-terminal domain"/>
    <property type="match status" value="1"/>
</dbReference>
<dbReference type="InterPro" id="IPR050956">
    <property type="entry name" value="2C_system_His_kinase"/>
</dbReference>
<dbReference type="Gene3D" id="3.30.450.20">
    <property type="entry name" value="PAS domain"/>
    <property type="match status" value="2"/>
</dbReference>
<dbReference type="CDD" id="cd00082">
    <property type="entry name" value="HisKA"/>
    <property type="match status" value="1"/>
</dbReference>
<keyword evidence="1 2" id="KW-0597">Phosphoprotein</keyword>
<dbReference type="PROSITE" id="PS50110">
    <property type="entry name" value="RESPONSE_REGULATORY"/>
    <property type="match status" value="1"/>
</dbReference>
<evidence type="ECO:0000313" key="7">
    <source>
        <dbReference type="Proteomes" id="UP000799538"/>
    </source>
</evidence>